<dbReference type="CDD" id="cd24015">
    <property type="entry name" value="ASKHA_NBD_PanK-III"/>
    <property type="match status" value="1"/>
</dbReference>
<evidence type="ECO:0000256" key="8">
    <source>
        <dbReference type="ARBA" id="ARBA00022679"/>
    </source>
</evidence>
<dbReference type="AlphaFoldDB" id="A0A9X0W8E3"/>
<comment type="catalytic activity">
    <reaction evidence="1 16">
        <text>(R)-pantothenate + ATP = (R)-4'-phosphopantothenate + ADP + H(+)</text>
        <dbReference type="Rhea" id="RHEA:16373"/>
        <dbReference type="ChEBI" id="CHEBI:10986"/>
        <dbReference type="ChEBI" id="CHEBI:15378"/>
        <dbReference type="ChEBI" id="CHEBI:29032"/>
        <dbReference type="ChEBI" id="CHEBI:30616"/>
        <dbReference type="ChEBI" id="CHEBI:456216"/>
        <dbReference type="EC" id="2.7.1.33"/>
    </reaction>
</comment>
<keyword evidence="11 16" id="KW-0067">ATP-binding</keyword>
<comment type="subcellular location">
    <subcellularLocation>
        <location evidence="3 16">Cytoplasm</location>
    </subcellularLocation>
</comment>
<keyword evidence="7 16" id="KW-0963">Cytoplasm</keyword>
<proteinExistence type="inferred from homology"/>
<dbReference type="EC" id="2.7.1.33" evidence="6 16"/>
<keyword evidence="12 16" id="KW-0630">Potassium</keyword>
<dbReference type="InterPro" id="IPR043129">
    <property type="entry name" value="ATPase_NBD"/>
</dbReference>
<evidence type="ECO:0000256" key="6">
    <source>
        <dbReference type="ARBA" id="ARBA00012102"/>
    </source>
</evidence>
<organism evidence="18 19">
    <name type="scientific">Lamprobacter modestohalophilus</name>
    <dbReference type="NCBI Taxonomy" id="1064514"/>
    <lineage>
        <taxon>Bacteria</taxon>
        <taxon>Pseudomonadati</taxon>
        <taxon>Pseudomonadota</taxon>
        <taxon>Gammaproteobacteria</taxon>
        <taxon>Chromatiales</taxon>
        <taxon>Chromatiaceae</taxon>
        <taxon>Lamprobacter</taxon>
    </lineage>
</organism>
<feature type="binding site" evidence="16">
    <location>
        <position position="225"/>
    </location>
    <ligand>
        <name>substrate</name>
    </ligand>
</feature>
<comment type="cofactor">
    <cofactor evidence="16">
        <name>NH4(+)</name>
        <dbReference type="ChEBI" id="CHEBI:28938"/>
    </cofactor>
    <cofactor evidence="16">
        <name>K(+)</name>
        <dbReference type="ChEBI" id="CHEBI:29103"/>
    </cofactor>
    <text evidence="16">A monovalent cation. Ammonium or potassium.</text>
</comment>
<evidence type="ECO:0000256" key="13">
    <source>
        <dbReference type="ARBA" id="ARBA00022993"/>
    </source>
</evidence>
<reference evidence="18 19" key="1">
    <citation type="journal article" date="2020" name="Microorganisms">
        <title>Osmotic Adaptation and Compatible Solute Biosynthesis of Phototrophic Bacteria as Revealed from Genome Analyses.</title>
        <authorList>
            <person name="Imhoff J.F."/>
            <person name="Rahn T."/>
            <person name="Kunzel S."/>
            <person name="Keller A."/>
            <person name="Neulinger S.C."/>
        </authorList>
    </citation>
    <scope>NUCLEOTIDE SEQUENCE [LARGE SCALE GENOMIC DNA]</scope>
    <source>
        <strain evidence="18 19">DSM 25653</strain>
    </source>
</reference>
<evidence type="ECO:0000256" key="9">
    <source>
        <dbReference type="ARBA" id="ARBA00022741"/>
    </source>
</evidence>
<evidence type="ECO:0000256" key="11">
    <source>
        <dbReference type="ARBA" id="ARBA00022840"/>
    </source>
</evidence>
<dbReference type="Gene3D" id="3.30.420.40">
    <property type="match status" value="2"/>
</dbReference>
<feature type="binding site" evidence="16">
    <location>
        <begin position="109"/>
        <end position="112"/>
    </location>
    <ligand>
        <name>substrate</name>
    </ligand>
</feature>
<keyword evidence="9 16" id="KW-0547">Nucleotide-binding</keyword>
<evidence type="ECO:0000256" key="7">
    <source>
        <dbReference type="ARBA" id="ARBA00022490"/>
    </source>
</evidence>
<comment type="cofactor">
    <cofactor evidence="2">
        <name>K(+)</name>
        <dbReference type="ChEBI" id="CHEBI:29103"/>
    </cofactor>
</comment>
<comment type="subunit">
    <text evidence="5 16">Homodimer.</text>
</comment>
<feature type="region of interest" description="Disordered" evidence="17">
    <location>
        <begin position="131"/>
        <end position="163"/>
    </location>
</feature>
<evidence type="ECO:0000256" key="5">
    <source>
        <dbReference type="ARBA" id="ARBA00011738"/>
    </source>
</evidence>
<evidence type="ECO:0000256" key="12">
    <source>
        <dbReference type="ARBA" id="ARBA00022958"/>
    </source>
</evidence>
<keyword evidence="8 16" id="KW-0808">Transferase</keyword>
<evidence type="ECO:0000313" key="18">
    <source>
        <dbReference type="EMBL" id="MBK1618701.1"/>
    </source>
</evidence>
<dbReference type="GO" id="GO:0015937">
    <property type="term" value="P:coenzyme A biosynthetic process"/>
    <property type="evidence" value="ECO:0007669"/>
    <property type="project" value="UniProtKB-UniRule"/>
</dbReference>
<protein>
    <recommendedName>
        <fullName evidence="15 16">Type III pantothenate kinase</fullName>
        <ecNumber evidence="6 16">2.7.1.33</ecNumber>
    </recommendedName>
    <alternativeName>
        <fullName evidence="16">PanK-III</fullName>
    </alternativeName>
    <alternativeName>
        <fullName evidence="16">Pantothenic acid kinase</fullName>
    </alternativeName>
</protein>
<dbReference type="GO" id="GO:0005524">
    <property type="term" value="F:ATP binding"/>
    <property type="evidence" value="ECO:0007669"/>
    <property type="project" value="UniProtKB-UniRule"/>
</dbReference>
<keyword evidence="16" id="KW-0479">Metal-binding</keyword>
<comment type="caution">
    <text evidence="18">The sequence shown here is derived from an EMBL/GenBank/DDBJ whole genome shotgun (WGS) entry which is preliminary data.</text>
</comment>
<evidence type="ECO:0000256" key="1">
    <source>
        <dbReference type="ARBA" id="ARBA00001206"/>
    </source>
</evidence>
<name>A0A9X0W8E3_9GAMM</name>
<sequence length="291" mass="30780">MLLAQLATSMKLLVEIGNTSLKWAPLDAELPGPMVAARHFGSLPIDVLASWEKLESVDGVLVASVGPASVLDAVSSATAAYWQCPLERIESKGEAWGVQIAYQEPARLGVDRFLALIGAQWLAERPDLLAKAGPDPMRAEPKSATAVTATTHPDSEPPQTPEQGCATLVIDAGTAITFDALLADGRHRGGQILPGIAMLRASLLQGTRMPPHQAQDHYTPWGTDTGPAISAASLQAPAALAERLRSALQQETGKVPRLIITGGDADRLAPLLRRAVHLQPDLVLMGLARFA</sequence>
<feature type="active site" description="Proton acceptor" evidence="16">
    <location>
        <position position="111"/>
    </location>
</feature>
<dbReference type="PANTHER" id="PTHR34265">
    <property type="entry name" value="TYPE III PANTOTHENATE KINASE"/>
    <property type="match status" value="1"/>
</dbReference>
<evidence type="ECO:0000256" key="2">
    <source>
        <dbReference type="ARBA" id="ARBA00001958"/>
    </source>
</evidence>
<evidence type="ECO:0000256" key="14">
    <source>
        <dbReference type="ARBA" id="ARBA00038036"/>
    </source>
</evidence>
<gene>
    <name evidence="16" type="primary">coaX</name>
    <name evidence="18" type="ORF">CKO42_09690</name>
</gene>
<dbReference type="HAMAP" id="MF_01274">
    <property type="entry name" value="Pantothen_kinase_3"/>
    <property type="match status" value="1"/>
</dbReference>
<dbReference type="GO" id="GO:0005737">
    <property type="term" value="C:cytoplasm"/>
    <property type="evidence" value="ECO:0007669"/>
    <property type="project" value="UniProtKB-SubCell"/>
</dbReference>
<evidence type="ECO:0000256" key="4">
    <source>
        <dbReference type="ARBA" id="ARBA00005225"/>
    </source>
</evidence>
<evidence type="ECO:0000313" key="19">
    <source>
        <dbReference type="Proteomes" id="UP001138768"/>
    </source>
</evidence>
<dbReference type="Proteomes" id="UP001138768">
    <property type="component" value="Unassembled WGS sequence"/>
</dbReference>
<comment type="function">
    <text evidence="16">Catalyzes the phosphorylation of pantothenate (Pan), the first step in CoA biosynthesis.</text>
</comment>
<dbReference type="Pfam" id="PF03309">
    <property type="entry name" value="Pan_kinase"/>
    <property type="match status" value="2"/>
</dbReference>
<feature type="binding site" evidence="16">
    <location>
        <position position="102"/>
    </location>
    <ligand>
        <name>substrate</name>
    </ligand>
</feature>
<feature type="binding site" evidence="16">
    <location>
        <begin position="15"/>
        <end position="22"/>
    </location>
    <ligand>
        <name>ATP</name>
        <dbReference type="ChEBI" id="CHEBI:30616"/>
    </ligand>
</feature>
<dbReference type="PANTHER" id="PTHR34265:SF1">
    <property type="entry name" value="TYPE III PANTOTHENATE KINASE"/>
    <property type="match status" value="1"/>
</dbReference>
<keyword evidence="13 16" id="KW-0173">Coenzyme A biosynthesis</keyword>
<dbReference type="EMBL" id="NRRY01000012">
    <property type="protein sequence ID" value="MBK1618701.1"/>
    <property type="molecule type" value="Genomic_DNA"/>
</dbReference>
<evidence type="ECO:0000256" key="16">
    <source>
        <dbReference type="HAMAP-Rule" id="MF_01274"/>
    </source>
</evidence>
<evidence type="ECO:0000256" key="17">
    <source>
        <dbReference type="SAM" id="MobiDB-lite"/>
    </source>
</evidence>
<comment type="similarity">
    <text evidence="14 16">Belongs to the type III pantothenate kinase family.</text>
</comment>
<keyword evidence="10 16" id="KW-0418">Kinase</keyword>
<comment type="pathway">
    <text evidence="4 16">Cofactor biosynthesis; coenzyme A biosynthesis; CoA from (R)-pantothenate: step 1/5.</text>
</comment>
<dbReference type="SUPFAM" id="SSF53067">
    <property type="entry name" value="Actin-like ATPase domain"/>
    <property type="match status" value="2"/>
</dbReference>
<dbReference type="InterPro" id="IPR004619">
    <property type="entry name" value="Type_III_PanK"/>
</dbReference>
<feature type="binding site" evidence="16">
    <location>
        <position position="174"/>
    </location>
    <ligand>
        <name>ATP</name>
        <dbReference type="ChEBI" id="CHEBI:30616"/>
    </ligand>
</feature>
<evidence type="ECO:0000256" key="3">
    <source>
        <dbReference type="ARBA" id="ARBA00004496"/>
    </source>
</evidence>
<dbReference type="GO" id="GO:0004594">
    <property type="term" value="F:pantothenate kinase activity"/>
    <property type="evidence" value="ECO:0007669"/>
    <property type="project" value="UniProtKB-UniRule"/>
</dbReference>
<keyword evidence="19" id="KW-1185">Reference proteome</keyword>
<accession>A0A9X0W8E3</accession>
<feature type="binding site" evidence="16">
    <location>
        <position position="171"/>
    </location>
    <ligand>
        <name>K(+)</name>
        <dbReference type="ChEBI" id="CHEBI:29103"/>
    </ligand>
</feature>
<evidence type="ECO:0000256" key="10">
    <source>
        <dbReference type="ARBA" id="ARBA00022777"/>
    </source>
</evidence>
<evidence type="ECO:0000256" key="15">
    <source>
        <dbReference type="ARBA" id="ARBA00040883"/>
    </source>
</evidence>
<dbReference type="GO" id="GO:0046872">
    <property type="term" value="F:metal ion binding"/>
    <property type="evidence" value="ECO:0007669"/>
    <property type="project" value="UniProtKB-KW"/>
</dbReference>